<evidence type="ECO:0000313" key="3">
    <source>
        <dbReference type="Proteomes" id="UP001467690"/>
    </source>
</evidence>
<dbReference type="Proteomes" id="UP001467690">
    <property type="component" value="Unassembled WGS sequence"/>
</dbReference>
<dbReference type="InterPro" id="IPR035093">
    <property type="entry name" value="RelE/ParE_toxin_dom_sf"/>
</dbReference>
<evidence type="ECO:0000256" key="1">
    <source>
        <dbReference type="ARBA" id="ARBA00022649"/>
    </source>
</evidence>
<gene>
    <name evidence="2" type="ORF">ABS311_17940</name>
</gene>
<keyword evidence="1" id="KW-1277">Toxin-antitoxin system</keyword>
<reference evidence="2 3" key="1">
    <citation type="submission" date="2024-06" db="EMBL/GenBank/DDBJ databases">
        <authorList>
            <person name="Chen R.Y."/>
        </authorList>
    </citation>
    <scope>NUCLEOTIDE SEQUENCE [LARGE SCALE GENOMIC DNA]</scope>
    <source>
        <strain evidence="2 3">D2</strain>
    </source>
</reference>
<protein>
    <submittedName>
        <fullName evidence="2">Type II toxin-antitoxin system RelE/ParE family toxin</fullName>
    </submittedName>
</protein>
<sequence length="134" mass="15549">MAKIVLSLKARRDLDAIEKYIAEDNPSWARSYIEELLQHCYDSIASFPYAFPLTGKLDIRCFPYQKYNVYYRYDETQDTVHIAHILNSAQMKKSCFEKNLSPPKRINGLFLCPLHFYSCFAFATISSNNATILC</sequence>
<organism evidence="2 3">
    <name type="scientific">Catenovulum sediminis</name>
    <dbReference type="NCBI Taxonomy" id="1740262"/>
    <lineage>
        <taxon>Bacteria</taxon>
        <taxon>Pseudomonadati</taxon>
        <taxon>Pseudomonadota</taxon>
        <taxon>Gammaproteobacteria</taxon>
        <taxon>Alteromonadales</taxon>
        <taxon>Alteromonadaceae</taxon>
        <taxon>Catenovulum</taxon>
    </lineage>
</organism>
<dbReference type="Gene3D" id="3.30.2310.20">
    <property type="entry name" value="RelE-like"/>
    <property type="match status" value="1"/>
</dbReference>
<accession>A0ABV1RLE7</accession>
<proteinExistence type="predicted"/>
<dbReference type="Pfam" id="PF05016">
    <property type="entry name" value="ParE_toxin"/>
    <property type="match status" value="1"/>
</dbReference>
<dbReference type="RefSeq" id="WP_350402804.1">
    <property type="nucleotide sequence ID" value="NZ_JBELOE010000266.1"/>
</dbReference>
<keyword evidence="3" id="KW-1185">Reference proteome</keyword>
<dbReference type="InterPro" id="IPR007712">
    <property type="entry name" value="RelE/ParE_toxin"/>
</dbReference>
<comment type="caution">
    <text evidence="2">The sequence shown here is derived from an EMBL/GenBank/DDBJ whole genome shotgun (WGS) entry which is preliminary data.</text>
</comment>
<dbReference type="EMBL" id="JBELOE010000266">
    <property type="protein sequence ID" value="MER2493761.1"/>
    <property type="molecule type" value="Genomic_DNA"/>
</dbReference>
<name>A0ABV1RLE7_9ALTE</name>
<evidence type="ECO:0000313" key="2">
    <source>
        <dbReference type="EMBL" id="MER2493761.1"/>
    </source>
</evidence>